<protein>
    <submittedName>
        <fullName evidence="2">Uncharacterized protein</fullName>
    </submittedName>
</protein>
<evidence type="ECO:0000313" key="3">
    <source>
        <dbReference type="Proteomes" id="UP001530293"/>
    </source>
</evidence>
<keyword evidence="1" id="KW-0732">Signal</keyword>
<dbReference type="Proteomes" id="UP001530293">
    <property type="component" value="Unassembled WGS sequence"/>
</dbReference>
<comment type="caution">
    <text evidence="2">The sequence shown here is derived from an EMBL/GenBank/DDBJ whole genome shotgun (WGS) entry which is preliminary data.</text>
</comment>
<gene>
    <name evidence="2" type="ORF">ACHAWU_003186</name>
</gene>
<sequence>MVPKTSLALVLMIGAFSRSYAFVRSPRPRFAALLHRQSSLPATATASYQKFNSRPTRVHPNHQRQYIRGIDATIYRHIGSLRLSSPVYDQHNFGTTTTTTTASSSENDQLQQPFTWSRLIELFRKSSPSTDQQHLNNDNTNYIPSNHPSLALFRRSAAAQKSYEEHKQYLATYWKSPYDYMVIRKFGQEFGFTKVVVKKDDSYSGGVDRDIIDQTEDESTILANHHMYRSSTSLSQASKYAIEHQITYLSLVLNEFPYDVEEGIEHWCLWKIGGSSITEGIVHDELVWALRELQCLRPDESSGSWCIYHRGEDNSADVASSGTSLLDKSNVTYAHQIGRTTRPIPIVDTFYWVNPPHLQSMPEIHHAHILVLRSDEKSEDADWVTCPPPPV</sequence>
<proteinExistence type="predicted"/>
<dbReference type="PANTHER" id="PTHR35020:SF2">
    <property type="entry name" value="N-ACETYLGLUCOSAMINE-INDUCED PROTEIN 1"/>
    <property type="match status" value="1"/>
</dbReference>
<organism evidence="2 3">
    <name type="scientific">Discostella pseudostelligera</name>
    <dbReference type="NCBI Taxonomy" id="259834"/>
    <lineage>
        <taxon>Eukaryota</taxon>
        <taxon>Sar</taxon>
        <taxon>Stramenopiles</taxon>
        <taxon>Ochrophyta</taxon>
        <taxon>Bacillariophyta</taxon>
        <taxon>Coscinodiscophyceae</taxon>
        <taxon>Thalassiosirophycidae</taxon>
        <taxon>Stephanodiscales</taxon>
        <taxon>Stephanodiscaceae</taxon>
        <taxon>Discostella</taxon>
    </lineage>
</organism>
<reference evidence="2 3" key="1">
    <citation type="submission" date="2024-10" db="EMBL/GenBank/DDBJ databases">
        <title>Updated reference genomes for cyclostephanoid diatoms.</title>
        <authorList>
            <person name="Roberts W.R."/>
            <person name="Alverson A.J."/>
        </authorList>
    </citation>
    <scope>NUCLEOTIDE SEQUENCE [LARGE SCALE GENOMIC DNA]</scope>
    <source>
        <strain evidence="2 3">AJA232-27</strain>
    </source>
</reference>
<dbReference type="InterPro" id="IPR022036">
    <property type="entry name" value="DUF3605"/>
</dbReference>
<dbReference type="PANTHER" id="PTHR35020">
    <property type="entry name" value="N-ACETYLGLUCOSAMINE-INDUCED PROTEIN 1"/>
    <property type="match status" value="1"/>
</dbReference>
<dbReference type="AlphaFoldDB" id="A0ABD3M4J7"/>
<name>A0ABD3M4J7_9STRA</name>
<keyword evidence="3" id="KW-1185">Reference proteome</keyword>
<feature type="signal peptide" evidence="1">
    <location>
        <begin position="1"/>
        <end position="21"/>
    </location>
</feature>
<evidence type="ECO:0000313" key="2">
    <source>
        <dbReference type="EMBL" id="KAL3758914.1"/>
    </source>
</evidence>
<feature type="chain" id="PRO_5044783667" evidence="1">
    <location>
        <begin position="22"/>
        <end position="391"/>
    </location>
</feature>
<evidence type="ECO:0000256" key="1">
    <source>
        <dbReference type="SAM" id="SignalP"/>
    </source>
</evidence>
<accession>A0ABD3M4J7</accession>
<dbReference type="Pfam" id="PF12239">
    <property type="entry name" value="DUF3605"/>
    <property type="match status" value="1"/>
</dbReference>
<dbReference type="EMBL" id="JALLBG020000216">
    <property type="protein sequence ID" value="KAL3758914.1"/>
    <property type="molecule type" value="Genomic_DNA"/>
</dbReference>